<organism evidence="2 3">
    <name type="scientific">Anaerolinea thermophila (strain DSM 14523 / JCM 11388 / NBRC 100420 / UNI-1)</name>
    <dbReference type="NCBI Taxonomy" id="926569"/>
    <lineage>
        <taxon>Bacteria</taxon>
        <taxon>Bacillati</taxon>
        <taxon>Chloroflexota</taxon>
        <taxon>Anaerolineae</taxon>
        <taxon>Anaerolineales</taxon>
        <taxon>Anaerolineaceae</taxon>
        <taxon>Anaerolinea</taxon>
    </lineage>
</organism>
<dbReference type="eggNOG" id="COG4478">
    <property type="taxonomic scope" value="Bacteria"/>
</dbReference>
<evidence type="ECO:0000313" key="2">
    <source>
        <dbReference type="EMBL" id="BAJ64097.1"/>
    </source>
</evidence>
<protein>
    <submittedName>
        <fullName evidence="2">Hypothetical membrane protein</fullName>
    </submittedName>
</protein>
<feature type="transmembrane region" description="Helical" evidence="1">
    <location>
        <begin position="7"/>
        <end position="29"/>
    </location>
</feature>
<feature type="transmembrane region" description="Helical" evidence="1">
    <location>
        <begin position="100"/>
        <end position="122"/>
    </location>
</feature>
<name>E8MXL6_ANATU</name>
<evidence type="ECO:0000256" key="1">
    <source>
        <dbReference type="SAM" id="Phobius"/>
    </source>
</evidence>
<dbReference type="EMBL" id="AP012029">
    <property type="protein sequence ID" value="BAJ64097.1"/>
    <property type="molecule type" value="Genomic_DNA"/>
</dbReference>
<dbReference type="RefSeq" id="WP_013560467.1">
    <property type="nucleotide sequence ID" value="NC_014960.1"/>
</dbReference>
<dbReference type="OrthoDB" id="9813051at2"/>
<dbReference type="Proteomes" id="UP000008922">
    <property type="component" value="Chromosome"/>
</dbReference>
<dbReference type="HOGENOM" id="CLU_1314005_0_0_0"/>
<keyword evidence="1" id="KW-0812">Transmembrane</keyword>
<dbReference type="STRING" id="926569.ANT_20710"/>
<feature type="transmembrane region" description="Helical" evidence="1">
    <location>
        <begin position="143"/>
        <end position="169"/>
    </location>
</feature>
<dbReference type="KEGG" id="atm:ANT_20710"/>
<accession>E8MXL6</accession>
<dbReference type="InterPro" id="IPR010178">
    <property type="entry name" value="Lit"/>
</dbReference>
<dbReference type="InParanoid" id="E8MXL6"/>
<sequence length="222" mass="26118">MKFWKNAGVLLIAVSVPFFLMMTAIRLLLTPLYPEIEYRMPYFPPDPYGFTLEERLKWSKISIEYLLNDSDLSFLANQKLDPQTPLYNERELKHMLDVKILVQQMITVWSILAGVYVILLAWAWRRGWMTDLLRAFSWGGKGAIALILLILVSVVLNFNALFTAFHQIFFEGNSWLFRYSDSLIRLFPLPFWRDAFIWVGAFTFLASLILIWIEKHTRNISR</sequence>
<gene>
    <name evidence="2" type="ordered locus">ANT_20710</name>
</gene>
<evidence type="ECO:0000313" key="3">
    <source>
        <dbReference type="Proteomes" id="UP000008922"/>
    </source>
</evidence>
<feature type="transmembrane region" description="Helical" evidence="1">
    <location>
        <begin position="195"/>
        <end position="213"/>
    </location>
</feature>
<keyword evidence="3" id="KW-1185">Reference proteome</keyword>
<proteinExistence type="predicted"/>
<dbReference type="Pfam" id="PF07314">
    <property type="entry name" value="Lit"/>
    <property type="match status" value="1"/>
</dbReference>
<keyword evidence="1" id="KW-1133">Transmembrane helix</keyword>
<keyword evidence="1" id="KW-0472">Membrane</keyword>
<dbReference type="AlphaFoldDB" id="E8MXL6"/>
<dbReference type="NCBIfam" id="TIGR01906">
    <property type="entry name" value="integ_TIGR01906"/>
    <property type="match status" value="1"/>
</dbReference>
<reference evidence="2 3" key="1">
    <citation type="submission" date="2010-12" db="EMBL/GenBank/DDBJ databases">
        <title>Whole genome sequence of Anaerolinea thermophila UNI-1.</title>
        <authorList>
            <person name="Narita-Yamada S."/>
            <person name="Kishi E."/>
            <person name="Watanabe Y."/>
            <person name="Takasaki K."/>
            <person name="Ankai A."/>
            <person name="Oguchi A."/>
            <person name="Fukui S."/>
            <person name="Takahashi M."/>
            <person name="Yashiro I."/>
            <person name="Hosoyama A."/>
            <person name="Sekiguchi Y."/>
            <person name="Hanada S."/>
            <person name="Fujita N."/>
        </authorList>
    </citation>
    <scope>NUCLEOTIDE SEQUENCE [LARGE SCALE GENOMIC DNA]</scope>
    <source>
        <strain evidence="3">DSM 14523 / JCM 11388 / NBRC 100420 / UNI-1</strain>
    </source>
</reference>